<protein>
    <recommendedName>
        <fullName evidence="3">Sugar-phosphatase</fullName>
    </recommendedName>
</protein>
<evidence type="ECO:0000313" key="1">
    <source>
        <dbReference type="EMBL" id="SFM64186.1"/>
    </source>
</evidence>
<proteinExistence type="predicted"/>
<dbReference type="NCBIfam" id="TIGR00099">
    <property type="entry name" value="Cof-subfamily"/>
    <property type="match status" value="1"/>
</dbReference>
<dbReference type="SFLD" id="SFLDS00003">
    <property type="entry name" value="Haloacid_Dehalogenase"/>
    <property type="match status" value="1"/>
</dbReference>
<keyword evidence="2" id="KW-1185">Reference proteome</keyword>
<dbReference type="InterPro" id="IPR006379">
    <property type="entry name" value="HAD-SF_hydro_IIB"/>
</dbReference>
<dbReference type="OrthoDB" id="9814970at2"/>
<name>A0A1I4SI81_9FLAO</name>
<dbReference type="GO" id="GO:0016791">
    <property type="term" value="F:phosphatase activity"/>
    <property type="evidence" value="ECO:0007669"/>
    <property type="project" value="UniProtKB-ARBA"/>
</dbReference>
<dbReference type="SFLD" id="SFLDG01144">
    <property type="entry name" value="C2.B.4:_PGP_Like"/>
    <property type="match status" value="1"/>
</dbReference>
<dbReference type="SFLD" id="SFLDG01140">
    <property type="entry name" value="C2.B:_Phosphomannomutase_and_P"/>
    <property type="match status" value="1"/>
</dbReference>
<organism evidence="1 2">
    <name type="scientific">Algoriella xinjiangensis</name>
    <dbReference type="NCBI Taxonomy" id="684065"/>
    <lineage>
        <taxon>Bacteria</taxon>
        <taxon>Pseudomonadati</taxon>
        <taxon>Bacteroidota</taxon>
        <taxon>Flavobacteriia</taxon>
        <taxon>Flavobacteriales</taxon>
        <taxon>Weeksellaceae</taxon>
        <taxon>Algoriella</taxon>
    </lineage>
</organism>
<dbReference type="RefSeq" id="WP_092905688.1">
    <property type="nucleotide sequence ID" value="NZ_FOUZ01000001.1"/>
</dbReference>
<dbReference type="GO" id="GO:0000287">
    <property type="term" value="F:magnesium ion binding"/>
    <property type="evidence" value="ECO:0007669"/>
    <property type="project" value="TreeGrafter"/>
</dbReference>
<sequence>MQNIKLIVTDMDGTLLRSDHTLNPEFHKIYQQLKENDITFVPASGRQYYSIISYFESIKDELAIIAENGTFVTYKGEEVFVDELDFSVVKEIIEEVRKIDGANIVLAGKNAAYVESKDDVFIEYYKNYYAKNEWVDDLTKIKDEQFIKIAINHPKGTEEHVYKNVLAFEKYGLKVVVSGEVWLDIMNEKSNKGVALETLMNKLNISSEEIMVFGDFMNDLEMLNLAKYSFAMQNAHPIVKNTANYLAPSNDEDGVLQTIKNYLQQLETVKA</sequence>
<accession>A0A1I4SI81</accession>
<dbReference type="STRING" id="684065.SAMN05421738_101221"/>
<dbReference type="PANTHER" id="PTHR10000:SF53">
    <property type="entry name" value="5-AMINO-6-(5-PHOSPHO-D-RIBITYLAMINO)URACIL PHOSPHATASE YBJI-RELATED"/>
    <property type="match status" value="1"/>
</dbReference>
<dbReference type="InterPro" id="IPR023214">
    <property type="entry name" value="HAD_sf"/>
</dbReference>
<dbReference type="EMBL" id="FOUZ01000001">
    <property type="protein sequence ID" value="SFM64186.1"/>
    <property type="molecule type" value="Genomic_DNA"/>
</dbReference>
<reference evidence="2" key="1">
    <citation type="submission" date="2016-10" db="EMBL/GenBank/DDBJ databases">
        <authorList>
            <person name="Varghese N."/>
            <person name="Submissions S."/>
        </authorList>
    </citation>
    <scope>NUCLEOTIDE SEQUENCE [LARGE SCALE GENOMIC DNA]</scope>
    <source>
        <strain evidence="2">XJ109</strain>
    </source>
</reference>
<dbReference type="GO" id="GO:0005829">
    <property type="term" value="C:cytosol"/>
    <property type="evidence" value="ECO:0007669"/>
    <property type="project" value="TreeGrafter"/>
</dbReference>
<dbReference type="Gene3D" id="3.40.50.1000">
    <property type="entry name" value="HAD superfamily/HAD-like"/>
    <property type="match status" value="1"/>
</dbReference>
<dbReference type="InterPro" id="IPR000150">
    <property type="entry name" value="Cof"/>
</dbReference>
<dbReference type="NCBIfam" id="TIGR01484">
    <property type="entry name" value="HAD-SF-IIB"/>
    <property type="match status" value="1"/>
</dbReference>
<dbReference type="Pfam" id="PF08282">
    <property type="entry name" value="Hydrolase_3"/>
    <property type="match status" value="1"/>
</dbReference>
<gene>
    <name evidence="1" type="ORF">SAMN05421738_101221</name>
</gene>
<dbReference type="InterPro" id="IPR036412">
    <property type="entry name" value="HAD-like_sf"/>
</dbReference>
<evidence type="ECO:0000313" key="2">
    <source>
        <dbReference type="Proteomes" id="UP000199149"/>
    </source>
</evidence>
<dbReference type="AlphaFoldDB" id="A0A1I4SI81"/>
<dbReference type="Proteomes" id="UP000199149">
    <property type="component" value="Unassembled WGS sequence"/>
</dbReference>
<dbReference type="Gene3D" id="3.30.1240.10">
    <property type="match status" value="1"/>
</dbReference>
<evidence type="ECO:0008006" key="3">
    <source>
        <dbReference type="Google" id="ProtNLM"/>
    </source>
</evidence>
<dbReference type="SUPFAM" id="SSF56784">
    <property type="entry name" value="HAD-like"/>
    <property type="match status" value="1"/>
</dbReference>
<dbReference type="CDD" id="cd07518">
    <property type="entry name" value="HAD_YbiV-Like"/>
    <property type="match status" value="1"/>
</dbReference>
<dbReference type="PANTHER" id="PTHR10000">
    <property type="entry name" value="PHOSPHOSERINE PHOSPHATASE"/>
    <property type="match status" value="1"/>
</dbReference>